<dbReference type="RefSeq" id="WP_150679654.1">
    <property type="nucleotide sequence ID" value="NZ_CABPSK010000002.1"/>
</dbReference>
<evidence type="ECO:0000313" key="2">
    <source>
        <dbReference type="EMBL" id="VVE05338.1"/>
    </source>
</evidence>
<feature type="compositionally biased region" description="Low complexity" evidence="1">
    <location>
        <begin position="51"/>
        <end position="60"/>
    </location>
</feature>
<reference evidence="2 3" key="1">
    <citation type="submission" date="2019-08" db="EMBL/GenBank/DDBJ databases">
        <authorList>
            <person name="Peeters C."/>
        </authorList>
    </citation>
    <scope>NUCLEOTIDE SEQUENCE [LARGE SCALE GENOMIC DNA]</scope>
    <source>
        <strain evidence="2 3">LMG 31114</strain>
    </source>
</reference>
<feature type="compositionally biased region" description="Polar residues" evidence="1">
    <location>
        <begin position="73"/>
        <end position="83"/>
    </location>
</feature>
<dbReference type="OrthoDB" id="8940880at2"/>
<evidence type="ECO:0000256" key="1">
    <source>
        <dbReference type="SAM" id="MobiDB-lite"/>
    </source>
</evidence>
<keyword evidence="3" id="KW-1185">Reference proteome</keyword>
<accession>A0A5E4UZC7</accession>
<dbReference type="Proteomes" id="UP000366945">
    <property type="component" value="Unassembled WGS sequence"/>
</dbReference>
<name>A0A5E4UZC7_9BURK</name>
<protein>
    <submittedName>
        <fullName evidence="2">Uncharacterized protein</fullName>
    </submittedName>
</protein>
<dbReference type="GeneID" id="300404376"/>
<sequence>MPQPWIASHHARGRISRNTASQRAAPGRGERRRARHSNRSRDSPTHTIVALSPLHPLSPLSRRDGFTGAHATNIGSRAATSRHPSSRHAAQLPPSSRNVPPVLAGISFLTAFAAVLVAVDAYGANSTTSLADSRSGDNFFALARPGRLGYPDDDSTVVQPFPASTSSDAIAVVDGDLNPPLSTTQWPTAVFRPVSQSTRTPEAIFESLNGTERWRRQVTYSRPFVASELLDASLVTARLQAELQDALRVAGITEPQTQRSVYSVAVHRWERELRQPLLLSDLIVDDRGNSLPALNLTRLAAHRPLPLDILRIVHFRHGASMQDVVSDDYRLNSTRNDPLTTEAALLYERVSLTVPLDPETPVDVVVQQFISALEQHVGILRAGYLLLPPSAPAELGPWFDGMAVRDAQDQTVAALASALVKNTTRIDNLRAQCIDERIDWALPASDASPETTRDGIETLLSVRLAELAENTDYPFGTPLQSMATILMRLGPAHGIEATGLHNASVLVKNFNRLAADWKHQKSWPVDPLLVSAAHMLTASTPSDAMGNATALHTLLANEASGADGENATSATRQQQLTQLWERFEQRLRAYDPLPVFNETRAAEQILLRFGFNSTDLSQPVRATLHVGPPSRVGVGATLATPVKHCLGSVKTRIPLYFLGPPLRRIDCFTFMENALDRFNKRLQTRAEMPAKIDELIRLAGVKNSPEIRASAVKLIVTVNNLSARAESLDPPDWLLFIEDVRDFLQRLTIAEPMFYVAEQVKQNNWRAVAEMVPFLVPAWETGEGIARRNFTEFREGVIGLGVDAFMACLTHTSQRFLTRNMERAFAETMRMPPSHRSAMSMLDMLSEPLADHGSDARTTDISLANFDFLSQDAISASSEPRASGIDPYDVFVDPAQLPENVRRLPSIKRVDERPRRTTRDEPSFELIFNEDIKIFAAQTPPLEPNVPSPPHTHLSPVALGQQPTVVDIKRWIEGSRRASLTEVLRIVHDYVSAPAPLTGRVLSELITSTSDAGNAVIARLEALAEKSPTFRAIIDRSSLPENGQPWKLEVVEGFDPKVQPDAGRIWICTDEEFGRKQYQTQSGTTPFSPERGWLHECLHALTDLDDPVDATQHRGAIVYLTDRIGFEAGWRYEERVIYRSSSSSGSSVKSPEHSHPSGGDGPVEPVSDDVVARMHDENRYLDRMLDRQMNLRPSTHALTQEVTSRATVADGLRLEQTLRFERLWVTSQRSPLTSPDLHAPGRLLGANADLTDVSQRLISRSRLFRFLYQRWASGDNVGAWRIVARAESEMPCSSGASTRAPWRINRALGEIEMHSGPVYYLSSSGPRYMTMTHRTVGALTELITGDLRIRPVEDATVERGLRVVLENALMQHADDNVRISSAYAREPSALLEYTTRANRIAQIEDRELRDLLRMLKFS</sequence>
<gene>
    <name evidence="2" type="ORF">PPN31114_02347</name>
</gene>
<feature type="region of interest" description="Disordered" evidence="1">
    <location>
        <begin position="1141"/>
        <end position="1167"/>
    </location>
</feature>
<organism evidence="2 3">
    <name type="scientific">Pandoraea pneumonica</name>
    <dbReference type="NCBI Taxonomy" id="2508299"/>
    <lineage>
        <taxon>Bacteria</taxon>
        <taxon>Pseudomonadati</taxon>
        <taxon>Pseudomonadota</taxon>
        <taxon>Betaproteobacteria</taxon>
        <taxon>Burkholderiales</taxon>
        <taxon>Burkholderiaceae</taxon>
        <taxon>Pandoraea</taxon>
    </lineage>
</organism>
<dbReference type="EMBL" id="CABPSK010000002">
    <property type="protein sequence ID" value="VVE05338.1"/>
    <property type="molecule type" value="Genomic_DNA"/>
</dbReference>
<evidence type="ECO:0000313" key="3">
    <source>
        <dbReference type="Proteomes" id="UP000366945"/>
    </source>
</evidence>
<feature type="region of interest" description="Disordered" evidence="1">
    <location>
        <begin position="1"/>
        <end position="97"/>
    </location>
</feature>
<proteinExistence type="predicted"/>